<dbReference type="PANTHER" id="PTHR30348">
    <property type="entry name" value="UNCHARACTERIZED PROTEIN YECE"/>
    <property type="match status" value="1"/>
</dbReference>
<proteinExistence type="predicted"/>
<name>A0A285ZUE6_9SPHI</name>
<dbReference type="RefSeq" id="WP_097129554.1">
    <property type="nucleotide sequence ID" value="NZ_OCMT01000001.1"/>
</dbReference>
<dbReference type="PANTHER" id="PTHR30348:SF9">
    <property type="entry name" value="UPF0759 PROTEIN YECE"/>
    <property type="match status" value="1"/>
</dbReference>
<gene>
    <name evidence="1" type="ORF">SAMN06297358_1112</name>
</gene>
<dbReference type="Pfam" id="PF01904">
    <property type="entry name" value="DUF72"/>
    <property type="match status" value="1"/>
</dbReference>
<dbReference type="OrthoDB" id="9780310at2"/>
<dbReference type="InterPro" id="IPR002763">
    <property type="entry name" value="DUF72"/>
</dbReference>
<organism evidence="1 2">
    <name type="scientific">Pedobacter xixiisoli</name>
    <dbReference type="NCBI Taxonomy" id="1476464"/>
    <lineage>
        <taxon>Bacteria</taxon>
        <taxon>Pseudomonadati</taxon>
        <taxon>Bacteroidota</taxon>
        <taxon>Sphingobacteriia</taxon>
        <taxon>Sphingobacteriales</taxon>
        <taxon>Sphingobacteriaceae</taxon>
        <taxon>Pedobacter</taxon>
    </lineage>
</organism>
<dbReference type="InterPro" id="IPR036520">
    <property type="entry name" value="UPF0759_sf"/>
</dbReference>
<dbReference type="SUPFAM" id="SSF117396">
    <property type="entry name" value="TM1631-like"/>
    <property type="match status" value="1"/>
</dbReference>
<sequence>MEFGRVEPNEINNIEFTLPPDGQQTQLTLKGNKVEHPKFFVGCAKWGRKEWVNLIYPPKTKEKDFLAEYVKHFNSIELNAVFYGIPKEEQIIKWREMAEQREDFLFCPKFSRAITHIKRLNNAQVETDLYLKSISAFGDKLGPCFLQLGDNFGPKNLPILQQYLEALPRDFNLFLEVRHQDWFANPDDRKALFSLLGDLKVGAAITDASGRRDCIHMELPTPKAFIRFVGNGGKFLESSDKKRVDDWIERLAQWLDKGLEEVYFFLHQHDESDTPIIADYTIEKFNQKLGSKLPRINFLGTQGGLFG</sequence>
<evidence type="ECO:0000313" key="2">
    <source>
        <dbReference type="Proteomes" id="UP000219281"/>
    </source>
</evidence>
<dbReference type="Proteomes" id="UP000219281">
    <property type="component" value="Unassembled WGS sequence"/>
</dbReference>
<evidence type="ECO:0000313" key="1">
    <source>
        <dbReference type="EMBL" id="SOD13285.1"/>
    </source>
</evidence>
<dbReference type="EMBL" id="OCMT01000001">
    <property type="protein sequence ID" value="SOD13285.1"/>
    <property type="molecule type" value="Genomic_DNA"/>
</dbReference>
<reference evidence="2" key="1">
    <citation type="submission" date="2017-09" db="EMBL/GenBank/DDBJ databases">
        <authorList>
            <person name="Varghese N."/>
            <person name="Submissions S."/>
        </authorList>
    </citation>
    <scope>NUCLEOTIDE SEQUENCE [LARGE SCALE GENOMIC DNA]</scope>
    <source>
        <strain evidence="2">CGMCC 1.12803</strain>
    </source>
</reference>
<dbReference type="Gene3D" id="3.20.20.410">
    <property type="entry name" value="Protein of unknown function UPF0759"/>
    <property type="match status" value="1"/>
</dbReference>
<dbReference type="AlphaFoldDB" id="A0A285ZUE6"/>
<protein>
    <submittedName>
        <fullName evidence="1">Uncharacterized conserved protein YecE, DUF72 family</fullName>
    </submittedName>
</protein>
<keyword evidence="2" id="KW-1185">Reference proteome</keyword>
<accession>A0A285ZUE6</accession>